<evidence type="ECO:0000256" key="3">
    <source>
        <dbReference type="ARBA" id="ARBA00022490"/>
    </source>
</evidence>
<dbReference type="Gene3D" id="3.10.450.10">
    <property type="match status" value="1"/>
</dbReference>
<protein>
    <submittedName>
        <fullName evidence="7">Cystatin-B-like</fullName>
    </submittedName>
</protein>
<dbReference type="InterPro" id="IPR001713">
    <property type="entry name" value="Prot_inh_stefin"/>
</dbReference>
<evidence type="ECO:0000313" key="8">
    <source>
        <dbReference type="Proteomes" id="UP001295444"/>
    </source>
</evidence>
<dbReference type="InterPro" id="IPR000010">
    <property type="entry name" value="Cystatin_dom"/>
</dbReference>
<proteinExistence type="inferred from homology"/>
<dbReference type="SUPFAM" id="SSF54403">
    <property type="entry name" value="Cystatin/monellin"/>
    <property type="match status" value="1"/>
</dbReference>
<dbReference type="PANTHER" id="PTHR11414:SF21">
    <property type="entry name" value="CYSTATIN 14A, TANDEM DUPLICATE 1-RELATED"/>
    <property type="match status" value="1"/>
</dbReference>
<sequence>MPLCGGLGEAIPATPEIQELCDKVKAQAEAKSGKNFGQFIAVSYKTQVVAGKNLFIKVDAGDSFLHVRVYQALPHTNKGPEVHSVQIKSKDDEIDFF</sequence>
<dbReference type="AlphaFoldDB" id="A0AAD1QYI5"/>
<keyword evidence="3" id="KW-0963">Cytoplasm</keyword>
<evidence type="ECO:0000256" key="4">
    <source>
        <dbReference type="ARBA" id="ARBA00022690"/>
    </source>
</evidence>
<dbReference type="SMART" id="SM00043">
    <property type="entry name" value="CY"/>
    <property type="match status" value="1"/>
</dbReference>
<dbReference type="PANTHER" id="PTHR11414">
    <property type="entry name" value="CYSTATIN FAMILY MEMBER"/>
    <property type="match status" value="1"/>
</dbReference>
<organism evidence="7 8">
    <name type="scientific">Pelobates cultripes</name>
    <name type="common">Western spadefoot toad</name>
    <dbReference type="NCBI Taxonomy" id="61616"/>
    <lineage>
        <taxon>Eukaryota</taxon>
        <taxon>Metazoa</taxon>
        <taxon>Chordata</taxon>
        <taxon>Craniata</taxon>
        <taxon>Vertebrata</taxon>
        <taxon>Euteleostomi</taxon>
        <taxon>Amphibia</taxon>
        <taxon>Batrachia</taxon>
        <taxon>Anura</taxon>
        <taxon>Pelobatoidea</taxon>
        <taxon>Pelobatidae</taxon>
        <taxon>Pelobates</taxon>
    </lineage>
</organism>
<name>A0AAD1QYI5_PELCU</name>
<dbReference type="InterPro" id="IPR046350">
    <property type="entry name" value="Cystatin_sf"/>
</dbReference>
<dbReference type="PROSITE" id="PS00287">
    <property type="entry name" value="CYSTATIN"/>
    <property type="match status" value="1"/>
</dbReference>
<dbReference type="PRINTS" id="PR00295">
    <property type="entry name" value="STEFINA"/>
</dbReference>
<dbReference type="EMBL" id="OW240912">
    <property type="protein sequence ID" value="CAH2218820.1"/>
    <property type="molecule type" value="Genomic_DNA"/>
</dbReference>
<reference evidence="7" key="1">
    <citation type="submission" date="2022-03" db="EMBL/GenBank/DDBJ databases">
        <authorList>
            <person name="Alioto T."/>
            <person name="Alioto T."/>
            <person name="Gomez Garrido J."/>
        </authorList>
    </citation>
    <scope>NUCLEOTIDE SEQUENCE</scope>
</reference>
<evidence type="ECO:0000256" key="5">
    <source>
        <dbReference type="ARBA" id="ARBA00022704"/>
    </source>
</evidence>
<keyword evidence="5" id="KW-0789">Thiol protease inhibitor</keyword>
<keyword evidence="8" id="KW-1185">Reference proteome</keyword>
<dbReference type="GO" id="GO:0004869">
    <property type="term" value="F:cysteine-type endopeptidase inhibitor activity"/>
    <property type="evidence" value="ECO:0007669"/>
    <property type="project" value="UniProtKB-KW"/>
</dbReference>
<dbReference type="Proteomes" id="UP001295444">
    <property type="component" value="Chromosome 01"/>
</dbReference>
<dbReference type="CDD" id="cd00042">
    <property type="entry name" value="CY"/>
    <property type="match status" value="1"/>
</dbReference>
<evidence type="ECO:0000256" key="2">
    <source>
        <dbReference type="ARBA" id="ARBA00009403"/>
    </source>
</evidence>
<accession>A0AAD1QYI5</accession>
<keyword evidence="4" id="KW-0646">Protease inhibitor</keyword>
<dbReference type="FunFam" id="3.10.450.10:FF:000001">
    <property type="entry name" value="Cystatin-A"/>
    <property type="match status" value="1"/>
</dbReference>
<evidence type="ECO:0000256" key="1">
    <source>
        <dbReference type="ARBA" id="ARBA00004496"/>
    </source>
</evidence>
<dbReference type="GO" id="GO:0005829">
    <property type="term" value="C:cytosol"/>
    <property type="evidence" value="ECO:0007669"/>
    <property type="project" value="TreeGrafter"/>
</dbReference>
<comment type="subcellular location">
    <subcellularLocation>
        <location evidence="1">Cytoplasm</location>
    </subcellularLocation>
</comment>
<dbReference type="Pfam" id="PF00031">
    <property type="entry name" value="Cystatin"/>
    <property type="match status" value="1"/>
</dbReference>
<feature type="domain" description="Cystatin" evidence="6">
    <location>
        <begin position="2"/>
        <end position="97"/>
    </location>
</feature>
<evidence type="ECO:0000313" key="7">
    <source>
        <dbReference type="EMBL" id="CAH2218820.1"/>
    </source>
</evidence>
<comment type="similarity">
    <text evidence="2">Belongs to the cystatin family.</text>
</comment>
<dbReference type="InterPro" id="IPR018073">
    <property type="entry name" value="Prot_inh_cystat_CS"/>
</dbReference>
<evidence type="ECO:0000259" key="6">
    <source>
        <dbReference type="SMART" id="SM00043"/>
    </source>
</evidence>
<gene>
    <name evidence="7" type="ORF">PECUL_23A034950</name>
</gene>